<evidence type="ECO:0000313" key="2">
    <source>
        <dbReference type="EMBL" id="CAE7501580.1"/>
    </source>
</evidence>
<dbReference type="Proteomes" id="UP000601435">
    <property type="component" value="Unassembled WGS sequence"/>
</dbReference>
<feature type="region of interest" description="Disordered" evidence="1">
    <location>
        <begin position="189"/>
        <end position="236"/>
    </location>
</feature>
<gene>
    <name evidence="2" type="primary">clpC</name>
    <name evidence="2" type="ORF">SNEC2469_LOCUS14285</name>
</gene>
<reference evidence="2" key="1">
    <citation type="submission" date="2021-02" db="EMBL/GenBank/DDBJ databases">
        <authorList>
            <person name="Dougan E. K."/>
            <person name="Rhodes N."/>
            <person name="Thang M."/>
            <person name="Chan C."/>
        </authorList>
    </citation>
    <scope>NUCLEOTIDE SEQUENCE</scope>
</reference>
<accession>A0A812SYE0</accession>
<protein>
    <submittedName>
        <fullName evidence="2">ClpC protein</fullName>
    </submittedName>
</protein>
<dbReference type="EMBL" id="CAJNJA010022892">
    <property type="protein sequence ID" value="CAE7501580.1"/>
    <property type="molecule type" value="Genomic_DNA"/>
</dbReference>
<organism evidence="2 3">
    <name type="scientific">Symbiodinium necroappetens</name>
    <dbReference type="NCBI Taxonomy" id="1628268"/>
    <lineage>
        <taxon>Eukaryota</taxon>
        <taxon>Sar</taxon>
        <taxon>Alveolata</taxon>
        <taxon>Dinophyceae</taxon>
        <taxon>Suessiales</taxon>
        <taxon>Symbiodiniaceae</taxon>
        <taxon>Symbiodinium</taxon>
    </lineage>
</organism>
<dbReference type="AlphaFoldDB" id="A0A812SYE0"/>
<feature type="compositionally biased region" description="Low complexity" evidence="1">
    <location>
        <begin position="223"/>
        <end position="233"/>
    </location>
</feature>
<comment type="caution">
    <text evidence="2">The sequence shown here is derived from an EMBL/GenBank/DDBJ whole genome shotgun (WGS) entry which is preliminary data.</text>
</comment>
<sequence length="418" mass="45806">MAERSRSPRREKYLWVKVKGGVRPIKINITELHDVDALLEAVKNKVKPDLNAISLQNLQLFESENAKDGGSEALQPDLRVAEITGGEEIQKPLYVFFPDADVATASQASEWYNVTGVLSGWGRQFGARRGLFHNAAQAEARGVQDKCIVHMGGGNIQLNLWFQSEGQLQKFDAALAVSAEMFGNHTMKVERKKASPPTPHPASVFASDYNSNPDSPEQHAKSDSGAGATAASGMRKRLENQRVAVTSEMTYKNMHIIPVALLQDNRNLTCRWLFLAGSGEFHDWFDGPEKAPHIRVTIDKETLSTYVGEKEFTLKVDTSRVGSKATITKPDSAMELPDGTGYMTAVRIPSVQADNFRLALSWRANCVDEAWKRVAADLPVNTNDVGGHGWWRCVDLGDDLLSAIEAAKVSLGGGSDEA</sequence>
<name>A0A812SYE0_9DINO</name>
<evidence type="ECO:0000256" key="1">
    <source>
        <dbReference type="SAM" id="MobiDB-lite"/>
    </source>
</evidence>
<dbReference type="OrthoDB" id="439296at2759"/>
<keyword evidence="3" id="KW-1185">Reference proteome</keyword>
<proteinExistence type="predicted"/>
<evidence type="ECO:0000313" key="3">
    <source>
        <dbReference type="Proteomes" id="UP000601435"/>
    </source>
</evidence>